<feature type="chain" id="PRO_5019162865" description="Phosphoglycerate mutase-like protein" evidence="3">
    <location>
        <begin position="31"/>
        <end position="510"/>
    </location>
</feature>
<accession>A0A409XA56</accession>
<dbReference type="STRING" id="93625.A0A409XA56"/>
<dbReference type="InterPro" id="IPR050645">
    <property type="entry name" value="Histidine_acid_phosphatase"/>
</dbReference>
<dbReference type="PROSITE" id="PS00778">
    <property type="entry name" value="HIS_ACID_PHOSPHAT_2"/>
    <property type="match status" value="1"/>
</dbReference>
<dbReference type="FunCoup" id="A0A409XA56">
    <property type="interactions" value="37"/>
</dbReference>
<dbReference type="PANTHER" id="PTHR11567">
    <property type="entry name" value="ACID PHOSPHATASE-RELATED"/>
    <property type="match status" value="1"/>
</dbReference>
<dbReference type="CDD" id="cd07061">
    <property type="entry name" value="HP_HAP_like"/>
    <property type="match status" value="1"/>
</dbReference>
<dbReference type="SUPFAM" id="SSF53254">
    <property type="entry name" value="Phosphoglycerate mutase-like"/>
    <property type="match status" value="1"/>
</dbReference>
<dbReference type="Gene3D" id="3.40.50.1240">
    <property type="entry name" value="Phosphoglycerate mutase-like"/>
    <property type="match status" value="1"/>
</dbReference>
<dbReference type="EMBL" id="NHYD01002233">
    <property type="protein sequence ID" value="PPQ87678.1"/>
    <property type="molecule type" value="Genomic_DNA"/>
</dbReference>
<reference evidence="4 5" key="1">
    <citation type="journal article" date="2018" name="Evol. Lett.">
        <title>Horizontal gene cluster transfer increased hallucinogenic mushroom diversity.</title>
        <authorList>
            <person name="Reynolds H.T."/>
            <person name="Vijayakumar V."/>
            <person name="Gluck-Thaler E."/>
            <person name="Korotkin H.B."/>
            <person name="Matheny P.B."/>
            <person name="Slot J.C."/>
        </authorList>
    </citation>
    <scope>NUCLEOTIDE SEQUENCE [LARGE SCALE GENOMIC DNA]</scope>
    <source>
        <strain evidence="4 5">2631</strain>
    </source>
</reference>
<proteinExistence type="inferred from homology"/>
<evidence type="ECO:0000256" key="2">
    <source>
        <dbReference type="ARBA" id="ARBA00022801"/>
    </source>
</evidence>
<evidence type="ECO:0000256" key="1">
    <source>
        <dbReference type="ARBA" id="ARBA00005375"/>
    </source>
</evidence>
<dbReference type="OrthoDB" id="10257284at2759"/>
<keyword evidence="2" id="KW-0378">Hydrolase</keyword>
<dbReference type="InterPro" id="IPR000560">
    <property type="entry name" value="His_Pase_clade-2"/>
</dbReference>
<dbReference type="Proteomes" id="UP000283269">
    <property type="component" value="Unassembled WGS sequence"/>
</dbReference>
<feature type="signal peptide" evidence="3">
    <location>
        <begin position="1"/>
        <end position="30"/>
    </location>
</feature>
<dbReference type="InterPro" id="IPR029033">
    <property type="entry name" value="His_PPase_superfam"/>
</dbReference>
<dbReference type="PANTHER" id="PTHR11567:SF110">
    <property type="entry name" value="2-PHOSPHOXYLOSE PHOSPHATASE 1"/>
    <property type="match status" value="1"/>
</dbReference>
<evidence type="ECO:0000313" key="4">
    <source>
        <dbReference type="EMBL" id="PPQ87678.1"/>
    </source>
</evidence>
<comment type="similarity">
    <text evidence="1">Belongs to the histidine acid phosphatase family.</text>
</comment>
<comment type="caution">
    <text evidence="4">The sequence shown here is derived from an EMBL/GenBank/DDBJ whole genome shotgun (WGS) entry which is preliminary data.</text>
</comment>
<evidence type="ECO:0000313" key="5">
    <source>
        <dbReference type="Proteomes" id="UP000283269"/>
    </source>
</evidence>
<dbReference type="InParanoid" id="A0A409XA56"/>
<dbReference type="Pfam" id="PF00328">
    <property type="entry name" value="His_Phos_2"/>
    <property type="match status" value="2"/>
</dbReference>
<gene>
    <name evidence="4" type="ORF">CVT25_011445</name>
</gene>
<name>A0A409XA56_PSICY</name>
<evidence type="ECO:0000256" key="3">
    <source>
        <dbReference type="SAM" id="SignalP"/>
    </source>
</evidence>
<protein>
    <recommendedName>
        <fullName evidence="6">Phosphoglycerate mutase-like protein</fullName>
    </recommendedName>
</protein>
<evidence type="ECO:0008006" key="6">
    <source>
        <dbReference type="Google" id="ProtNLM"/>
    </source>
</evidence>
<dbReference type="AlphaFoldDB" id="A0A409XA56"/>
<dbReference type="InterPro" id="IPR033379">
    <property type="entry name" value="Acid_Pase_AS"/>
</dbReference>
<organism evidence="4 5">
    <name type="scientific">Psilocybe cyanescens</name>
    <dbReference type="NCBI Taxonomy" id="93625"/>
    <lineage>
        <taxon>Eukaryota</taxon>
        <taxon>Fungi</taxon>
        <taxon>Dikarya</taxon>
        <taxon>Basidiomycota</taxon>
        <taxon>Agaricomycotina</taxon>
        <taxon>Agaricomycetes</taxon>
        <taxon>Agaricomycetidae</taxon>
        <taxon>Agaricales</taxon>
        <taxon>Agaricineae</taxon>
        <taxon>Strophariaceae</taxon>
        <taxon>Psilocybe</taxon>
    </lineage>
</organism>
<keyword evidence="5" id="KW-1185">Reference proteome</keyword>
<keyword evidence="3" id="KW-0732">Signal</keyword>
<dbReference type="GO" id="GO:0016791">
    <property type="term" value="F:phosphatase activity"/>
    <property type="evidence" value="ECO:0007669"/>
    <property type="project" value="TreeGrafter"/>
</dbReference>
<sequence>MRVRRGIKSRPFYFLLSCLIALSFPHLIGAENLVGDNHTCDNVLERTADCDPQRAAMTWNTTKEPTADFSAKMYGFRYPQVPLEVDNYPVGPDTLQLEQVHVYVRHGERTPVGVRLKEAPASIPEHWIMCRTARRFRAAVSSALGVGPNHIPHLSEVERELDETLLTRRVVERKDGTLGEGECLLGELTDLGRHSTYIFGQNLRKLYVDRLGFIPDTLLSTNSVYFRSTNIPRTTESLQQVIHGLYPTHKCHSTAQPPLLIRNGKDENLIGNTYACKRLEILQVGFATAAAQAYNRSLERLDKKVSKYLNGNPIRVDGKPRASGVMDTIRAAIAHGIKVPPEFEDKNIVDVIVHKTEEVRRLAMGRLLDDMSRKMQSKVERKESDPLKILVHSTHDTAIAGLCSTFDVFDEKWPAFTASITFELFKKREPEPDQARAQSILSRMGSSSTSSQHYVRMRYQNKDMVLPICAQDGDHLEGHPEFCTFSAFKARVKELTPTEWDSECLPAGKP</sequence>